<feature type="transmembrane region" description="Helical" evidence="1">
    <location>
        <begin position="648"/>
        <end position="667"/>
    </location>
</feature>
<dbReference type="PANTHER" id="PTHR37947">
    <property type="entry name" value="BLL2462 PROTEIN"/>
    <property type="match status" value="1"/>
</dbReference>
<accession>A0ABX0IPY9</accession>
<evidence type="ECO:0000256" key="1">
    <source>
        <dbReference type="SAM" id="Phobius"/>
    </source>
</evidence>
<keyword evidence="1" id="KW-1133">Transmembrane helix</keyword>
<reference evidence="2 3" key="3">
    <citation type="submission" date="2020-02" db="EMBL/GenBank/DDBJ databases">
        <title>Flavobacterium profundi sp. nov., isolated from a deep-sea seamount.</title>
        <authorList>
            <person name="Zhang D.-C."/>
        </authorList>
    </citation>
    <scope>NUCLEOTIDE SEQUENCE [LARGE SCALE GENOMIC DNA]</scope>
    <source>
        <strain evidence="2 3">EC11</strain>
    </source>
</reference>
<evidence type="ECO:0008006" key="4">
    <source>
        <dbReference type="Google" id="ProtNLM"/>
    </source>
</evidence>
<feature type="transmembrane region" description="Helical" evidence="1">
    <location>
        <begin position="6"/>
        <end position="25"/>
    </location>
</feature>
<comment type="caution">
    <text evidence="2">The sequence shown here is derived from an EMBL/GenBank/DDBJ whole genome shotgun (WGS) entry which is preliminary data.</text>
</comment>
<dbReference type="Proteomes" id="UP000817854">
    <property type="component" value="Unassembled WGS sequence"/>
</dbReference>
<keyword evidence="1" id="KW-0472">Membrane</keyword>
<dbReference type="RefSeq" id="WP_140962219.1">
    <property type="nucleotide sequence ID" value="NZ_VEVQ02000005.1"/>
</dbReference>
<dbReference type="PANTHER" id="PTHR37947:SF1">
    <property type="entry name" value="BLL2462 PROTEIN"/>
    <property type="match status" value="1"/>
</dbReference>
<organism evidence="2 3">
    <name type="scientific">Flavobacterium jejuense</name>
    <dbReference type="NCBI Taxonomy" id="1544455"/>
    <lineage>
        <taxon>Bacteria</taxon>
        <taxon>Pseudomonadati</taxon>
        <taxon>Bacteroidota</taxon>
        <taxon>Flavobacteriia</taxon>
        <taxon>Flavobacteriales</taxon>
        <taxon>Flavobacteriaceae</taxon>
        <taxon>Flavobacterium</taxon>
    </lineage>
</organism>
<reference evidence="3" key="1">
    <citation type="submission" date="2019-05" db="EMBL/GenBank/DDBJ databases">
        <title>Flavobacterium profundi sp. nov., isolated from a deep-sea seamount.</title>
        <authorList>
            <person name="Zhang D.-C."/>
        </authorList>
    </citation>
    <scope>NUCLEOTIDE SEQUENCE [LARGE SCALE GENOMIC DNA]</scope>
    <source>
        <strain evidence="3">EC11</strain>
    </source>
</reference>
<gene>
    <name evidence="2" type="ORF">FIA58_009355</name>
</gene>
<evidence type="ECO:0000313" key="3">
    <source>
        <dbReference type="Proteomes" id="UP000817854"/>
    </source>
</evidence>
<evidence type="ECO:0000313" key="2">
    <source>
        <dbReference type="EMBL" id="NHN25880.1"/>
    </source>
</evidence>
<dbReference type="EMBL" id="VEVQ02000005">
    <property type="protein sequence ID" value="NHN25880.1"/>
    <property type="molecule type" value="Genomic_DNA"/>
</dbReference>
<reference evidence="2 3" key="2">
    <citation type="submission" date="2019-05" db="EMBL/GenBank/DDBJ databases">
        <authorList>
            <person name="Lianzixin W."/>
        </authorList>
    </citation>
    <scope>NUCLEOTIDE SEQUENCE [LARGE SCALE GENOMIC DNA]</scope>
    <source>
        <strain evidence="2 3">EC11</strain>
    </source>
</reference>
<keyword evidence="1" id="KW-0812">Transmembrane</keyword>
<keyword evidence="3" id="KW-1185">Reference proteome</keyword>
<name>A0ABX0IPY9_9FLAO</name>
<feature type="transmembrane region" description="Helical" evidence="1">
    <location>
        <begin position="37"/>
        <end position="58"/>
    </location>
</feature>
<proteinExistence type="predicted"/>
<protein>
    <recommendedName>
        <fullName evidence="4">VWA domain-containing protein</fullName>
    </recommendedName>
</protein>
<sequence>MTTSTILLLILSVFIAAGLSFYQYFYKAKNKSKINLFLAFLRFLSFLGLFLLFINPILTRKTFEIVKTPLPIIIDNSESIKDLSGNNLNPNLFEQLSNNESLKEKYDIQLYTFDKEFKSNEKVDYSGKQSLIDNVAKNLKQLYRNVDYPVVLFTDGNQTQGNDYIYSFQENTRVYPVIQGDTTTVFDLKINQINTNKYTFLKNKFPVEVFLQYNGNEFLNSIFTIKNGNQTIFKKNISFSSQNKAQSIQVLLDATSIGVQKYTASISSSKDEKNKMNNFKNFIVEVIDQRTEIAIISDIIHPDLSALKRSIEVNQQRKVTLLKPNEIRNIRDYNLLILYQPNNTFKSIFDQNKTALINTFIITGTNTDFNFLALNEIDFNFRMSPEKEDYFAAYQSDFNLFAQENIGFENFSSLENKFGTISLKGNAKTLLNASIRNIQTGNPLLTFLEIGKQRKGFLFGENIWKWRMETHLKKKSFDDFDLFTDKWVQYLTSNSTKKSLEVDYKSYYNEGENIQVTAQYFDKNYELDENAQLNIVLTNKETKQTKSYNFLKSNIDYKVEFDNLEKGNYAFTVKEKESKNSFSGNFEVLEFDIEKQFVNPDQLRLKQLATNTSGKVFFPNQLDQLTKSLMENTNYLPIQKEVVKKTPLIDWTILLLLICVFLSIEWFTRKYNGLL</sequence>